<reference evidence="2" key="1">
    <citation type="journal article" date="2020" name="Stud. Mycol.">
        <title>101 Dothideomycetes genomes: a test case for predicting lifestyles and emergence of pathogens.</title>
        <authorList>
            <person name="Haridas S."/>
            <person name="Albert R."/>
            <person name="Binder M."/>
            <person name="Bloem J."/>
            <person name="Labutti K."/>
            <person name="Salamov A."/>
            <person name="Andreopoulos B."/>
            <person name="Baker S."/>
            <person name="Barry K."/>
            <person name="Bills G."/>
            <person name="Bluhm B."/>
            <person name="Cannon C."/>
            <person name="Castanera R."/>
            <person name="Culley D."/>
            <person name="Daum C."/>
            <person name="Ezra D."/>
            <person name="Gonzalez J."/>
            <person name="Henrissat B."/>
            <person name="Kuo A."/>
            <person name="Liang C."/>
            <person name="Lipzen A."/>
            <person name="Lutzoni F."/>
            <person name="Magnuson J."/>
            <person name="Mondo S."/>
            <person name="Nolan M."/>
            <person name="Ohm R."/>
            <person name="Pangilinan J."/>
            <person name="Park H.-J."/>
            <person name="Ramirez L."/>
            <person name="Alfaro M."/>
            <person name="Sun H."/>
            <person name="Tritt A."/>
            <person name="Yoshinaga Y."/>
            <person name="Zwiers L.-H."/>
            <person name="Turgeon B."/>
            <person name="Goodwin S."/>
            <person name="Spatafora J."/>
            <person name="Crous P."/>
            <person name="Grigoriev I."/>
        </authorList>
    </citation>
    <scope>NUCLEOTIDE SEQUENCE</scope>
    <source>
        <strain evidence="2">CBS 110217</strain>
    </source>
</reference>
<dbReference type="Proteomes" id="UP000799777">
    <property type="component" value="Unassembled WGS sequence"/>
</dbReference>
<feature type="compositionally biased region" description="Pro residues" evidence="1">
    <location>
        <begin position="231"/>
        <end position="248"/>
    </location>
</feature>
<evidence type="ECO:0000256" key="1">
    <source>
        <dbReference type="SAM" id="MobiDB-lite"/>
    </source>
</evidence>
<proteinExistence type="predicted"/>
<feature type="compositionally biased region" description="Basic and acidic residues" evidence="1">
    <location>
        <begin position="137"/>
        <end position="147"/>
    </location>
</feature>
<evidence type="ECO:0000313" key="2">
    <source>
        <dbReference type="EMBL" id="KAF2036093.1"/>
    </source>
</evidence>
<accession>A0A9P4LS72</accession>
<evidence type="ECO:0000313" key="3">
    <source>
        <dbReference type="Proteomes" id="UP000799777"/>
    </source>
</evidence>
<keyword evidence="3" id="KW-1185">Reference proteome</keyword>
<dbReference type="EMBL" id="ML978155">
    <property type="protein sequence ID" value="KAF2036093.1"/>
    <property type="molecule type" value="Genomic_DNA"/>
</dbReference>
<dbReference type="AlphaFoldDB" id="A0A9P4LS72"/>
<feature type="region of interest" description="Disordered" evidence="1">
    <location>
        <begin position="224"/>
        <end position="279"/>
    </location>
</feature>
<feature type="region of interest" description="Disordered" evidence="1">
    <location>
        <begin position="82"/>
        <end position="174"/>
    </location>
</feature>
<organism evidence="2 3">
    <name type="scientific">Setomelanomma holmii</name>
    <dbReference type="NCBI Taxonomy" id="210430"/>
    <lineage>
        <taxon>Eukaryota</taxon>
        <taxon>Fungi</taxon>
        <taxon>Dikarya</taxon>
        <taxon>Ascomycota</taxon>
        <taxon>Pezizomycotina</taxon>
        <taxon>Dothideomycetes</taxon>
        <taxon>Pleosporomycetidae</taxon>
        <taxon>Pleosporales</taxon>
        <taxon>Pleosporineae</taxon>
        <taxon>Phaeosphaeriaceae</taxon>
        <taxon>Setomelanomma</taxon>
    </lineage>
</organism>
<comment type="caution">
    <text evidence="2">The sequence shown here is derived from an EMBL/GenBank/DDBJ whole genome shotgun (WGS) entry which is preliminary data.</text>
</comment>
<feature type="compositionally biased region" description="Polar residues" evidence="1">
    <location>
        <begin position="148"/>
        <end position="158"/>
    </location>
</feature>
<gene>
    <name evidence="2" type="ORF">EK21DRAFT_106199</name>
</gene>
<protein>
    <submittedName>
        <fullName evidence="2">Uncharacterized protein</fullName>
    </submittedName>
</protein>
<feature type="compositionally biased region" description="Basic and acidic residues" evidence="1">
    <location>
        <begin position="86"/>
        <end position="100"/>
    </location>
</feature>
<name>A0A9P4LS72_9PLEO</name>
<sequence>MEESVVEKPIRWDTGVNFAQQSIKWFEDYYNNKDLALEYGEQLNFVERMMAQFRKHHKDNGNLDGVDFKKWAEKTITPFEKAARRRAAEHDQSARKREGGETDEDDNDRPQRERVKRRHTRTEQEREPPSPRTMAHARSESHARTDQRSSTGAYSQQVASSYHSYPPPPASPGHVARLHVSLGYSQPTVSSTHLPSARGIHVVPRKPPGYLEYPTPGYNLLAYPQSNYPPSGYPPSGYPPSGYPPSGYPPSAQLPTNYPPTGHYPPGYFSPGHGNGYSR</sequence>